<comment type="caution">
    <text evidence="1">The sequence shown here is derived from an EMBL/GenBank/DDBJ whole genome shotgun (WGS) entry which is preliminary data.</text>
</comment>
<dbReference type="Proteomes" id="UP000018433">
    <property type="component" value="Unassembled WGS sequence"/>
</dbReference>
<reference evidence="1 2" key="1">
    <citation type="submission" date="2013-02" db="EMBL/GenBank/DDBJ databases">
        <title>The Genome Sequence of Acinetobacter soli NIPH 2899.</title>
        <authorList>
            <consortium name="The Broad Institute Genome Sequencing Platform"/>
            <consortium name="The Broad Institute Genome Sequencing Center for Infectious Disease"/>
            <person name="Cerqueira G."/>
            <person name="Feldgarden M."/>
            <person name="Courvalin P."/>
            <person name="Perichon B."/>
            <person name="Grillot-Courvalin C."/>
            <person name="Clermont D."/>
            <person name="Rocha E."/>
            <person name="Yoon E.-J."/>
            <person name="Nemec A."/>
            <person name="Walker B."/>
            <person name="Young S.K."/>
            <person name="Zeng Q."/>
            <person name="Gargeya S."/>
            <person name="Fitzgerald M."/>
            <person name="Haas B."/>
            <person name="Abouelleil A."/>
            <person name="Alvarado L."/>
            <person name="Arachchi H.M."/>
            <person name="Berlin A.M."/>
            <person name="Chapman S.B."/>
            <person name="Dewar J."/>
            <person name="Goldberg J."/>
            <person name="Griggs A."/>
            <person name="Gujja S."/>
            <person name="Hansen M."/>
            <person name="Howarth C."/>
            <person name="Imamovic A."/>
            <person name="Larimer J."/>
            <person name="McCowan C."/>
            <person name="Murphy C."/>
            <person name="Neiman D."/>
            <person name="Pearson M."/>
            <person name="Priest M."/>
            <person name="Roberts A."/>
            <person name="Saif S."/>
            <person name="Shea T."/>
            <person name="Sisk P."/>
            <person name="Sykes S."/>
            <person name="Wortman J."/>
            <person name="Nusbaum C."/>
            <person name="Birren B."/>
        </authorList>
    </citation>
    <scope>NUCLEOTIDE SEQUENCE [LARGE SCALE GENOMIC DNA]</scope>
    <source>
        <strain evidence="1 2">NIPH 2899</strain>
    </source>
</reference>
<sequence>MNSMVSNAQQSIQPVNSAKVVGIFKAIAPRSFEKTFEGIPTEQINHAMKICLDGLTHEQVNVGLSMVRDNGFCPDPAMFRKWCLGITGFGTEQQRAVDSFKKKHAALADIIKWRVHNDSPITNAEKEAFDRCYQGFLNLDYATNFERASHNVYEAFKENYVEVVNEFVAKGICQEIWVKPAAIPVKTDWADFGEDKPVVQTEEEKQRAKEYLDKLKALIKRPAGLKEQGGAA</sequence>
<keyword evidence="2" id="KW-1185">Reference proteome</keyword>
<evidence type="ECO:0000313" key="1">
    <source>
        <dbReference type="EMBL" id="ENV60406.1"/>
    </source>
</evidence>
<accession>A0ABN0JXV5</accession>
<proteinExistence type="predicted"/>
<dbReference type="RefSeq" id="WP_004948399.1">
    <property type="nucleotide sequence ID" value="NZ_KB849643.1"/>
</dbReference>
<protein>
    <submittedName>
        <fullName evidence="1">Uncharacterized protein</fullName>
    </submittedName>
</protein>
<name>A0ABN0JXV5_9GAMM</name>
<organism evidence="1 2">
    <name type="scientific">Acinetobacter soli NIPH 2899</name>
    <dbReference type="NCBI Taxonomy" id="1217677"/>
    <lineage>
        <taxon>Bacteria</taxon>
        <taxon>Pseudomonadati</taxon>
        <taxon>Pseudomonadota</taxon>
        <taxon>Gammaproteobacteria</taxon>
        <taxon>Moraxellales</taxon>
        <taxon>Moraxellaceae</taxon>
        <taxon>Acinetobacter</taxon>
    </lineage>
</organism>
<evidence type="ECO:0000313" key="2">
    <source>
        <dbReference type="Proteomes" id="UP000018433"/>
    </source>
</evidence>
<gene>
    <name evidence="1" type="ORF">F950_02969</name>
</gene>
<dbReference type="EMBL" id="APPV01000011">
    <property type="protein sequence ID" value="ENV60406.1"/>
    <property type="molecule type" value="Genomic_DNA"/>
</dbReference>